<evidence type="ECO:0000256" key="6">
    <source>
        <dbReference type="ARBA" id="ARBA00022694"/>
    </source>
</evidence>
<keyword evidence="3" id="KW-0489">Methyltransferase</keyword>
<evidence type="ECO:0000256" key="1">
    <source>
        <dbReference type="ARBA" id="ARBA00004123"/>
    </source>
</evidence>
<accession>A0A8J2SX21</accession>
<dbReference type="PANTHER" id="PTHR12133:SF2">
    <property type="entry name" value="TRNA (ADENINE(58)-N(1))-METHYLTRANSFERASE CATALYTIC SUBUNIT TRMT61A"/>
    <property type="match status" value="1"/>
</dbReference>
<protein>
    <recommendedName>
        <fullName evidence="2">tRNA (adenine(58)-N(1))-methyltransferase</fullName>
        <ecNumber evidence="2">2.1.1.220</ecNumber>
    </recommendedName>
</protein>
<dbReference type="SUPFAM" id="SSF53335">
    <property type="entry name" value="S-adenosyl-L-methionine-dependent methyltransferases"/>
    <property type="match status" value="1"/>
</dbReference>
<sequence>MDRGGRSGGERQDPLPAAFLEVYTKHGPKPYAEGEKVPVYNKGIFRNPQDGPMKSGDLVILYFEDESMDYLYLRPENFAKHSGKFGDFDHRDFVGKEFGEKIFSRTNKVGRRGKQSSEKGWLYALCPTPELWTEVLPHRTQIVQTSDQAVICFQLSLWDGKIVIEAGTGSGAMTTAMARCVMPRGSVRTFEFNEVRAQKARDEFEMNGLTEPLVVPRYRDVCGEGFGMSREADAIFLDLPEPWLAVDHAIEACKHGARFCSYSPCIEQVQKTVDKLRERHCDHIKTIEVREREFEVVKNEMAEVVAPPQRVVEGAKARKVDDDQGMWPLPPYMAVPYPEQRGHTAYLTFCTLPYSWGYDERAPYLDGRPLPDLSEYPEGMYPTEGDDEEMAPVGPPVPPPP</sequence>
<evidence type="ECO:0000256" key="4">
    <source>
        <dbReference type="ARBA" id="ARBA00022679"/>
    </source>
</evidence>
<dbReference type="GO" id="GO:0160107">
    <property type="term" value="F:tRNA (adenine(58)-N1)-methyltransferase activity"/>
    <property type="evidence" value="ECO:0007669"/>
    <property type="project" value="UniProtKB-EC"/>
</dbReference>
<dbReference type="OrthoDB" id="1925287at2759"/>
<dbReference type="PROSITE" id="PS51620">
    <property type="entry name" value="SAM_TRM61"/>
    <property type="match status" value="1"/>
</dbReference>
<evidence type="ECO:0000259" key="9">
    <source>
        <dbReference type="Pfam" id="PF08704"/>
    </source>
</evidence>
<dbReference type="PANTHER" id="PTHR12133">
    <property type="entry name" value="TRNA (ADENINE(58)-N(1))-METHYLTRANSFERASE"/>
    <property type="match status" value="1"/>
</dbReference>
<dbReference type="EMBL" id="CAKKNE010000001">
    <property type="protein sequence ID" value="CAH0363823.1"/>
    <property type="molecule type" value="Genomic_DNA"/>
</dbReference>
<feature type="domain" description="tRNA (adenine(58)-N(1))-methyltransferase catalytic subunit TRM61 C-terminal" evidence="9">
    <location>
        <begin position="120"/>
        <end position="351"/>
    </location>
</feature>
<evidence type="ECO:0000256" key="7">
    <source>
        <dbReference type="ARBA" id="ARBA00023242"/>
    </source>
</evidence>
<keyword evidence="5" id="KW-0949">S-adenosyl-L-methionine</keyword>
<dbReference type="Proteomes" id="UP000789595">
    <property type="component" value="Unassembled WGS sequence"/>
</dbReference>
<keyword evidence="12" id="KW-1185">Reference proteome</keyword>
<name>A0A8J2SX21_9STRA</name>
<comment type="caution">
    <text evidence="11">The sequence shown here is derived from an EMBL/GenBank/DDBJ whole genome shotgun (WGS) entry which is preliminary data.</text>
</comment>
<proteinExistence type="predicted"/>
<dbReference type="Gene3D" id="3.40.50.150">
    <property type="entry name" value="Vaccinia Virus protein VP39"/>
    <property type="match status" value="1"/>
</dbReference>
<dbReference type="GO" id="GO:0005634">
    <property type="term" value="C:nucleus"/>
    <property type="evidence" value="ECO:0007669"/>
    <property type="project" value="UniProtKB-SubCell"/>
</dbReference>
<feature type="region of interest" description="Disordered" evidence="8">
    <location>
        <begin position="367"/>
        <end position="401"/>
    </location>
</feature>
<evidence type="ECO:0000313" key="10">
    <source>
        <dbReference type="EMBL" id="CAH0363823.1"/>
    </source>
</evidence>
<dbReference type="Gene3D" id="3.10.330.20">
    <property type="match status" value="1"/>
</dbReference>
<evidence type="ECO:0000313" key="12">
    <source>
        <dbReference type="Proteomes" id="UP000789595"/>
    </source>
</evidence>
<keyword evidence="7" id="KW-0539">Nucleus</keyword>
<evidence type="ECO:0000313" key="11">
    <source>
        <dbReference type="EMBL" id="CAH0375627.1"/>
    </source>
</evidence>
<dbReference type="EC" id="2.1.1.220" evidence="2"/>
<keyword evidence="6" id="KW-0819">tRNA processing</keyword>
<dbReference type="GO" id="GO:0031515">
    <property type="term" value="C:tRNA (m1A) methyltransferase complex"/>
    <property type="evidence" value="ECO:0007669"/>
    <property type="project" value="InterPro"/>
</dbReference>
<evidence type="ECO:0000256" key="2">
    <source>
        <dbReference type="ARBA" id="ARBA00012796"/>
    </source>
</evidence>
<dbReference type="EMBL" id="CAKKNE010000005">
    <property type="protein sequence ID" value="CAH0375627.1"/>
    <property type="molecule type" value="Genomic_DNA"/>
</dbReference>
<dbReference type="InterPro" id="IPR029063">
    <property type="entry name" value="SAM-dependent_MTases_sf"/>
</dbReference>
<evidence type="ECO:0000256" key="5">
    <source>
        <dbReference type="ARBA" id="ARBA00022691"/>
    </source>
</evidence>
<dbReference type="InterPro" id="IPR014816">
    <property type="entry name" value="tRNA_MeTrfase_Gcd14"/>
</dbReference>
<reference evidence="11" key="1">
    <citation type="submission" date="2021-11" db="EMBL/GenBank/DDBJ databases">
        <authorList>
            <consortium name="Genoscope - CEA"/>
            <person name="William W."/>
        </authorList>
    </citation>
    <scope>NUCLEOTIDE SEQUENCE</scope>
</reference>
<evidence type="ECO:0000256" key="3">
    <source>
        <dbReference type="ARBA" id="ARBA00022603"/>
    </source>
</evidence>
<evidence type="ECO:0000256" key="8">
    <source>
        <dbReference type="SAM" id="MobiDB-lite"/>
    </source>
</evidence>
<dbReference type="GO" id="GO:0030488">
    <property type="term" value="P:tRNA methylation"/>
    <property type="evidence" value="ECO:0007669"/>
    <property type="project" value="InterPro"/>
</dbReference>
<dbReference type="Pfam" id="PF08704">
    <property type="entry name" value="GCD14"/>
    <property type="match status" value="1"/>
</dbReference>
<keyword evidence="4" id="KW-0808">Transferase</keyword>
<dbReference type="AlphaFoldDB" id="A0A8J2SX21"/>
<organism evidence="11 12">
    <name type="scientific">Pelagomonas calceolata</name>
    <dbReference type="NCBI Taxonomy" id="35677"/>
    <lineage>
        <taxon>Eukaryota</taxon>
        <taxon>Sar</taxon>
        <taxon>Stramenopiles</taxon>
        <taxon>Ochrophyta</taxon>
        <taxon>Pelagophyceae</taxon>
        <taxon>Pelagomonadales</taxon>
        <taxon>Pelagomonadaceae</taxon>
        <taxon>Pelagomonas</taxon>
    </lineage>
</organism>
<dbReference type="InterPro" id="IPR049470">
    <property type="entry name" value="TRM61_C"/>
</dbReference>
<comment type="subcellular location">
    <subcellularLocation>
        <location evidence="1">Nucleus</location>
    </subcellularLocation>
</comment>
<gene>
    <name evidence="10" type="ORF">PECAL_1P01590</name>
    <name evidence="11" type="ORF">PECAL_5P01610</name>
</gene>